<evidence type="ECO:0000259" key="3">
    <source>
        <dbReference type="SMART" id="SM00563"/>
    </source>
</evidence>
<keyword evidence="2" id="KW-0012">Acyltransferase</keyword>
<accession>A0A0F9KEZ8</accession>
<sequence length="237" mass="26416">MSIPKLRSKIFDGLFAIWTASFAIGRLVLWAAGSPPGPIRAATRLWVRMALVGLKYVVRLRYVECGREFIPHEPCLIICNHQSTWETLAFLVLVPNVAIIAKQELLRIPIVSWYLRKSPMIIIDRETGARALKTMLEQSRTALASGRSVLIFPEGSRKSDVEPIRFRRGVELLYAKLGTSVLPVAVNSGKFWGPGQPYKRSGTIVVSYLPLISPGHPPAEFSRKAEAVLEAERTRIG</sequence>
<dbReference type="InterPro" id="IPR002123">
    <property type="entry name" value="Plipid/glycerol_acylTrfase"/>
</dbReference>
<evidence type="ECO:0000256" key="2">
    <source>
        <dbReference type="ARBA" id="ARBA00023315"/>
    </source>
</evidence>
<dbReference type="EMBL" id="LAZR01008130">
    <property type="protein sequence ID" value="KKM80769.1"/>
    <property type="molecule type" value="Genomic_DNA"/>
</dbReference>
<dbReference type="Pfam" id="PF01553">
    <property type="entry name" value="Acyltransferase"/>
    <property type="match status" value="1"/>
</dbReference>
<dbReference type="GO" id="GO:0006654">
    <property type="term" value="P:phosphatidic acid biosynthetic process"/>
    <property type="evidence" value="ECO:0007669"/>
    <property type="project" value="TreeGrafter"/>
</dbReference>
<gene>
    <name evidence="4" type="ORF">LCGC14_1336550</name>
</gene>
<dbReference type="PANTHER" id="PTHR10434:SF11">
    <property type="entry name" value="1-ACYL-SN-GLYCEROL-3-PHOSPHATE ACYLTRANSFERASE"/>
    <property type="match status" value="1"/>
</dbReference>
<organism evidence="4">
    <name type="scientific">marine sediment metagenome</name>
    <dbReference type="NCBI Taxonomy" id="412755"/>
    <lineage>
        <taxon>unclassified sequences</taxon>
        <taxon>metagenomes</taxon>
        <taxon>ecological metagenomes</taxon>
    </lineage>
</organism>
<protein>
    <recommendedName>
        <fullName evidence="3">Phospholipid/glycerol acyltransferase domain-containing protein</fullName>
    </recommendedName>
</protein>
<dbReference type="CDD" id="cd07989">
    <property type="entry name" value="LPLAT_AGPAT-like"/>
    <property type="match status" value="1"/>
</dbReference>
<comment type="caution">
    <text evidence="4">The sequence shown here is derived from an EMBL/GenBank/DDBJ whole genome shotgun (WGS) entry which is preliminary data.</text>
</comment>
<feature type="domain" description="Phospholipid/glycerol acyltransferase" evidence="3">
    <location>
        <begin position="75"/>
        <end position="189"/>
    </location>
</feature>
<keyword evidence="1" id="KW-0808">Transferase</keyword>
<evidence type="ECO:0000313" key="4">
    <source>
        <dbReference type="EMBL" id="KKM80769.1"/>
    </source>
</evidence>
<dbReference type="GO" id="GO:0003841">
    <property type="term" value="F:1-acylglycerol-3-phosphate O-acyltransferase activity"/>
    <property type="evidence" value="ECO:0007669"/>
    <property type="project" value="TreeGrafter"/>
</dbReference>
<proteinExistence type="predicted"/>
<dbReference type="PANTHER" id="PTHR10434">
    <property type="entry name" value="1-ACYL-SN-GLYCEROL-3-PHOSPHATE ACYLTRANSFERASE"/>
    <property type="match status" value="1"/>
</dbReference>
<evidence type="ECO:0000256" key="1">
    <source>
        <dbReference type="ARBA" id="ARBA00022679"/>
    </source>
</evidence>
<dbReference type="SMART" id="SM00563">
    <property type="entry name" value="PlsC"/>
    <property type="match status" value="1"/>
</dbReference>
<dbReference type="SUPFAM" id="SSF69593">
    <property type="entry name" value="Glycerol-3-phosphate (1)-acyltransferase"/>
    <property type="match status" value="1"/>
</dbReference>
<dbReference type="AlphaFoldDB" id="A0A0F9KEZ8"/>
<name>A0A0F9KEZ8_9ZZZZ</name>
<reference evidence="4" key="1">
    <citation type="journal article" date="2015" name="Nature">
        <title>Complex archaea that bridge the gap between prokaryotes and eukaryotes.</title>
        <authorList>
            <person name="Spang A."/>
            <person name="Saw J.H."/>
            <person name="Jorgensen S.L."/>
            <person name="Zaremba-Niedzwiedzka K."/>
            <person name="Martijn J."/>
            <person name="Lind A.E."/>
            <person name="van Eijk R."/>
            <person name="Schleper C."/>
            <person name="Guy L."/>
            <person name="Ettema T.J."/>
        </authorList>
    </citation>
    <scope>NUCLEOTIDE SEQUENCE</scope>
</reference>